<keyword evidence="4" id="KW-1185">Reference proteome</keyword>
<feature type="region of interest" description="Disordered" evidence="2">
    <location>
        <begin position="250"/>
        <end position="275"/>
    </location>
</feature>
<evidence type="ECO:0008006" key="5">
    <source>
        <dbReference type="Google" id="ProtNLM"/>
    </source>
</evidence>
<evidence type="ECO:0000313" key="3">
    <source>
        <dbReference type="EMBL" id="KAK4307053.1"/>
    </source>
</evidence>
<feature type="coiled-coil region" evidence="1">
    <location>
        <begin position="137"/>
        <end position="189"/>
    </location>
</feature>
<keyword evidence="1" id="KW-0175">Coiled coil</keyword>
<evidence type="ECO:0000256" key="1">
    <source>
        <dbReference type="SAM" id="Coils"/>
    </source>
</evidence>
<protein>
    <recommendedName>
        <fullName evidence="5">BZIP domain-containing protein</fullName>
    </recommendedName>
</protein>
<sequence length="275" mass="31650">MAKKHPTTAANLPPGELSEYDQYLRNILTEYGLRFENDDSQITEMEEAPLSYEELKEAEEEEEEEEEEKEEEDLKVQAATVPGTSIYKRDANIDEEDRGEGGTSGSSDPPKKRIRKYEMQPLENPFMERKRVMAVTAKRYRDRQKSQMKELENMVEKKGRIISQCTKVIRRTNQDRIKLQKELTTSKEQQVEVEAKVKKKEGDVRDMREKLALFCGHLDIIAGSLDDDNPAKRLILSLLKRLPHRMSHQTTTIINPSPSSLHVDPVVEPDVPPTT</sequence>
<organism evidence="3 4">
    <name type="scientific">Petrolisthes manimaculis</name>
    <dbReference type="NCBI Taxonomy" id="1843537"/>
    <lineage>
        <taxon>Eukaryota</taxon>
        <taxon>Metazoa</taxon>
        <taxon>Ecdysozoa</taxon>
        <taxon>Arthropoda</taxon>
        <taxon>Crustacea</taxon>
        <taxon>Multicrustacea</taxon>
        <taxon>Malacostraca</taxon>
        <taxon>Eumalacostraca</taxon>
        <taxon>Eucarida</taxon>
        <taxon>Decapoda</taxon>
        <taxon>Pleocyemata</taxon>
        <taxon>Anomura</taxon>
        <taxon>Galatheoidea</taxon>
        <taxon>Porcellanidae</taxon>
        <taxon>Petrolisthes</taxon>
    </lineage>
</organism>
<comment type="caution">
    <text evidence="3">The sequence shown here is derived from an EMBL/GenBank/DDBJ whole genome shotgun (WGS) entry which is preliminary data.</text>
</comment>
<feature type="compositionally biased region" description="Polar residues" evidence="2">
    <location>
        <begin position="250"/>
        <end position="260"/>
    </location>
</feature>
<feature type="compositionally biased region" description="Acidic residues" evidence="2">
    <location>
        <begin position="38"/>
        <end position="47"/>
    </location>
</feature>
<gene>
    <name evidence="3" type="ORF">Pmani_021159</name>
</gene>
<proteinExistence type="predicted"/>
<evidence type="ECO:0000313" key="4">
    <source>
        <dbReference type="Proteomes" id="UP001292094"/>
    </source>
</evidence>
<feature type="compositionally biased region" description="Acidic residues" evidence="2">
    <location>
        <begin position="56"/>
        <end position="73"/>
    </location>
</feature>
<feature type="region of interest" description="Disordered" evidence="2">
    <location>
        <begin position="38"/>
        <end position="118"/>
    </location>
</feature>
<dbReference type="Proteomes" id="UP001292094">
    <property type="component" value="Unassembled WGS sequence"/>
</dbReference>
<accession>A0AAE1U1X9</accession>
<reference evidence="3" key="1">
    <citation type="submission" date="2023-11" db="EMBL/GenBank/DDBJ databases">
        <title>Genome assemblies of two species of porcelain crab, Petrolisthes cinctipes and Petrolisthes manimaculis (Anomura: Porcellanidae).</title>
        <authorList>
            <person name="Angst P."/>
        </authorList>
    </citation>
    <scope>NUCLEOTIDE SEQUENCE</scope>
    <source>
        <strain evidence="3">PB745_02</strain>
        <tissue evidence="3">Gill</tissue>
    </source>
</reference>
<dbReference type="AlphaFoldDB" id="A0AAE1U1X9"/>
<evidence type="ECO:0000256" key="2">
    <source>
        <dbReference type="SAM" id="MobiDB-lite"/>
    </source>
</evidence>
<dbReference type="EMBL" id="JAWZYT010002039">
    <property type="protein sequence ID" value="KAK4307053.1"/>
    <property type="molecule type" value="Genomic_DNA"/>
</dbReference>
<name>A0AAE1U1X9_9EUCA</name>